<gene>
    <name evidence="2" type="ORF">PSEWESI4_04710</name>
</gene>
<sequence length="247" mass="25974">MKTYMLLTAICLAVSVPVQAASVFKPEELSDQELSQLRGRFVMPGQIVHFGFTMISSWENAQGQVLGARVSMQAQQNMYRPVFRVSSLNSEPGNGVAPGNLQQTGTISGGAGLHKVDGASQSIRAAGDNNLAQNDITLNVKHSNSAPALDTTGKPLTSPVQVSNSAGSVQVTPANNSVQIAIQSNGQGSTLQQIGAGALLQNTRILGSSNVVKNLAALDVVLRENKATINTLNCNWDQLRGLRPSGI</sequence>
<protein>
    <recommendedName>
        <fullName evidence="4">Fap system outer membrane protein</fullName>
    </recommendedName>
</protein>
<feature type="signal peptide" evidence="1">
    <location>
        <begin position="1"/>
        <end position="20"/>
    </location>
</feature>
<reference evidence="2 3" key="1">
    <citation type="submission" date="2020-08" db="EMBL/GenBank/DDBJ databases">
        <authorList>
            <person name="Criscuolo A."/>
        </authorList>
    </citation>
    <scope>NUCLEOTIDE SEQUENCE [LARGE SCALE GENOMIC DNA]</scope>
    <source>
        <strain evidence="2">CIP111764</strain>
    </source>
</reference>
<proteinExistence type="predicted"/>
<dbReference type="RefSeq" id="WP_187673695.1">
    <property type="nucleotide sequence ID" value="NZ_CAJFCI010000086.1"/>
</dbReference>
<dbReference type="Proteomes" id="UP000583387">
    <property type="component" value="Unassembled WGS sequence"/>
</dbReference>
<evidence type="ECO:0000256" key="1">
    <source>
        <dbReference type="SAM" id="SignalP"/>
    </source>
</evidence>
<comment type="caution">
    <text evidence="2">The sequence shown here is derived from an EMBL/GenBank/DDBJ whole genome shotgun (WGS) entry which is preliminary data.</text>
</comment>
<name>A0A7U7ESJ0_9GAMM</name>
<evidence type="ECO:0000313" key="3">
    <source>
        <dbReference type="Proteomes" id="UP000583387"/>
    </source>
</evidence>
<organism evidence="2 3">
    <name type="scientific">Zestomonas carbonaria</name>
    <dbReference type="NCBI Taxonomy" id="2762745"/>
    <lineage>
        <taxon>Bacteria</taxon>
        <taxon>Pseudomonadati</taxon>
        <taxon>Pseudomonadota</taxon>
        <taxon>Gammaproteobacteria</taxon>
        <taxon>Pseudomonadales</taxon>
        <taxon>Pseudomonadaceae</taxon>
        <taxon>Zestomonas</taxon>
    </lineage>
</organism>
<dbReference type="EMBL" id="CAJFCI010000086">
    <property type="protein sequence ID" value="CAD5110387.1"/>
    <property type="molecule type" value="Genomic_DNA"/>
</dbReference>
<evidence type="ECO:0000313" key="2">
    <source>
        <dbReference type="EMBL" id="CAD5110387.1"/>
    </source>
</evidence>
<feature type="chain" id="PRO_5030692138" description="Fap system outer membrane protein" evidence="1">
    <location>
        <begin position="21"/>
        <end position="247"/>
    </location>
</feature>
<keyword evidence="3" id="KW-1185">Reference proteome</keyword>
<dbReference type="AlphaFoldDB" id="A0A7U7ESJ0"/>
<keyword evidence="1" id="KW-0732">Signal</keyword>
<evidence type="ECO:0008006" key="4">
    <source>
        <dbReference type="Google" id="ProtNLM"/>
    </source>
</evidence>
<accession>A0A7U7ESJ0</accession>